<organism evidence="2 3">
    <name type="scientific">Kordiimonas lipolytica</name>
    <dbReference type="NCBI Taxonomy" id="1662421"/>
    <lineage>
        <taxon>Bacteria</taxon>
        <taxon>Pseudomonadati</taxon>
        <taxon>Pseudomonadota</taxon>
        <taxon>Alphaproteobacteria</taxon>
        <taxon>Kordiimonadales</taxon>
        <taxon>Kordiimonadaceae</taxon>
        <taxon>Kordiimonas</taxon>
    </lineage>
</organism>
<feature type="transmembrane region" description="Helical" evidence="1">
    <location>
        <begin position="54"/>
        <end position="72"/>
    </location>
</feature>
<keyword evidence="3" id="KW-1185">Reference proteome</keyword>
<keyword evidence="1" id="KW-1133">Transmembrane helix</keyword>
<proteinExistence type="predicted"/>
<evidence type="ECO:0000256" key="1">
    <source>
        <dbReference type="SAM" id="Phobius"/>
    </source>
</evidence>
<sequence>MDNNQKSSATRSNDGNESQTLVDQLKVFLFGDSDDFVSAVFYALSKFSRPLAEIWFKVMGWFIVVAALMTLAQITGKRIFFVLSYLSSGLLVIYILFGGIQYLFDLQEKHSDTAKSKGEVLILIVLMFGGFYAFLSLAGATGDALRELATTHLKQ</sequence>
<keyword evidence="1" id="KW-0812">Transmembrane</keyword>
<name>A0ABV8UG54_9PROT</name>
<evidence type="ECO:0000313" key="2">
    <source>
        <dbReference type="EMBL" id="MFC4349600.1"/>
    </source>
</evidence>
<evidence type="ECO:0000313" key="3">
    <source>
        <dbReference type="Proteomes" id="UP001595776"/>
    </source>
</evidence>
<accession>A0ABV8UG54</accession>
<comment type="caution">
    <text evidence="2">The sequence shown here is derived from an EMBL/GenBank/DDBJ whole genome shotgun (WGS) entry which is preliminary data.</text>
</comment>
<keyword evidence="1" id="KW-0472">Membrane</keyword>
<gene>
    <name evidence="2" type="ORF">ACFO5Q_17250</name>
</gene>
<dbReference type="EMBL" id="JBHSCR010000034">
    <property type="protein sequence ID" value="MFC4349600.1"/>
    <property type="molecule type" value="Genomic_DNA"/>
</dbReference>
<reference evidence="3" key="1">
    <citation type="journal article" date="2019" name="Int. J. Syst. Evol. Microbiol.">
        <title>The Global Catalogue of Microorganisms (GCM) 10K type strain sequencing project: providing services to taxonomists for standard genome sequencing and annotation.</title>
        <authorList>
            <consortium name="The Broad Institute Genomics Platform"/>
            <consortium name="The Broad Institute Genome Sequencing Center for Infectious Disease"/>
            <person name="Wu L."/>
            <person name="Ma J."/>
        </authorList>
    </citation>
    <scope>NUCLEOTIDE SEQUENCE [LARGE SCALE GENOMIC DNA]</scope>
    <source>
        <strain evidence="3">CGMCC 1.15304</strain>
    </source>
</reference>
<feature type="transmembrane region" description="Helical" evidence="1">
    <location>
        <begin position="79"/>
        <end position="100"/>
    </location>
</feature>
<protein>
    <submittedName>
        <fullName evidence="2">Uncharacterized protein</fullName>
    </submittedName>
</protein>
<dbReference type="RefSeq" id="WP_068147263.1">
    <property type="nucleotide sequence ID" value="NZ_JBHSCR010000034.1"/>
</dbReference>
<dbReference type="Proteomes" id="UP001595776">
    <property type="component" value="Unassembled WGS sequence"/>
</dbReference>
<feature type="transmembrane region" description="Helical" evidence="1">
    <location>
        <begin position="120"/>
        <end position="140"/>
    </location>
</feature>